<dbReference type="PROSITE" id="PS00430">
    <property type="entry name" value="TONB_DEPENDENT_REC_1"/>
    <property type="match status" value="1"/>
</dbReference>
<dbReference type="RefSeq" id="WP_151424072.1">
    <property type="nucleotide sequence ID" value="NZ_WBJX01000004.1"/>
</dbReference>
<gene>
    <name evidence="2" type="ORF">F8O03_11975</name>
</gene>
<keyword evidence="1" id="KW-0812">Transmembrane</keyword>
<accession>A0A7J5AZK5</accession>
<feature type="transmembrane region" description="Helical" evidence="1">
    <location>
        <begin position="33"/>
        <end position="53"/>
    </location>
</feature>
<evidence type="ECO:0000313" key="3">
    <source>
        <dbReference type="Proteomes" id="UP000490386"/>
    </source>
</evidence>
<protein>
    <submittedName>
        <fullName evidence="2">Uncharacterized protein</fullName>
    </submittedName>
</protein>
<comment type="caution">
    <text evidence="2">The sequence shown here is derived from an EMBL/GenBank/DDBJ whole genome shotgun (WGS) entry which is preliminary data.</text>
</comment>
<keyword evidence="1" id="KW-1133">Transmembrane helix</keyword>
<dbReference type="InterPro" id="IPR010916">
    <property type="entry name" value="TonB_box_CS"/>
</dbReference>
<keyword evidence="1" id="KW-0472">Membrane</keyword>
<organism evidence="2 3">
    <name type="scientific">Pseudoclavibacter terrae</name>
    <dbReference type="NCBI Taxonomy" id="1530195"/>
    <lineage>
        <taxon>Bacteria</taxon>
        <taxon>Bacillati</taxon>
        <taxon>Actinomycetota</taxon>
        <taxon>Actinomycetes</taxon>
        <taxon>Micrococcales</taxon>
        <taxon>Microbacteriaceae</taxon>
        <taxon>Pseudoclavibacter</taxon>
    </lineage>
</organism>
<evidence type="ECO:0000313" key="2">
    <source>
        <dbReference type="EMBL" id="KAB1637019.1"/>
    </source>
</evidence>
<dbReference type="EMBL" id="WBJX01000004">
    <property type="protein sequence ID" value="KAB1637019.1"/>
    <property type="molecule type" value="Genomic_DNA"/>
</dbReference>
<reference evidence="2 3" key="1">
    <citation type="submission" date="2019-09" db="EMBL/GenBank/DDBJ databases">
        <title>Phylogeny of genus Pseudoclavibacter and closely related genus.</title>
        <authorList>
            <person name="Li Y."/>
        </authorList>
    </citation>
    <scope>NUCLEOTIDE SEQUENCE [LARGE SCALE GENOMIC DNA]</scope>
    <source>
        <strain evidence="2 3">THG-MD12</strain>
    </source>
</reference>
<evidence type="ECO:0000256" key="1">
    <source>
        <dbReference type="SAM" id="Phobius"/>
    </source>
</evidence>
<dbReference type="AlphaFoldDB" id="A0A7J5AZK5"/>
<dbReference type="OrthoDB" id="5112215at2"/>
<sequence>MSNGETPLGGQYDPDELEELESQAERRGTGRGLVIGLLIAAAVAIAAIVFVLMNPLGQGAPADNTVPVTTLPQATEVAVPETLIVTATPVPTVTVTETATAEPSQPAEGAAVQVSLSRVYWVPDQSVISAAALVSTTDPGGTCTLVLKNGPETFAATATATAPTSADTDASSCIVNLRDPAIKAGDWSAVMQYEGPAGSGSSEPMTVTVS</sequence>
<name>A0A7J5AZK5_9MICO</name>
<proteinExistence type="predicted"/>
<keyword evidence="3" id="KW-1185">Reference proteome</keyword>
<dbReference type="Proteomes" id="UP000490386">
    <property type="component" value="Unassembled WGS sequence"/>
</dbReference>